<gene>
    <name evidence="8" type="ORF">CAE01nite_34010</name>
</gene>
<dbReference type="InterPro" id="IPR032694">
    <property type="entry name" value="CopC/D"/>
</dbReference>
<feature type="transmembrane region" description="Helical" evidence="6">
    <location>
        <begin position="113"/>
        <end position="136"/>
    </location>
</feature>
<evidence type="ECO:0000256" key="5">
    <source>
        <dbReference type="ARBA" id="ARBA00023136"/>
    </source>
</evidence>
<name>A0A512DGX2_9CELL</name>
<dbReference type="EMBL" id="BJYY01000022">
    <property type="protein sequence ID" value="GEO35676.1"/>
    <property type="molecule type" value="Genomic_DNA"/>
</dbReference>
<evidence type="ECO:0000256" key="2">
    <source>
        <dbReference type="ARBA" id="ARBA00022475"/>
    </source>
</evidence>
<keyword evidence="2" id="KW-1003">Cell membrane</keyword>
<evidence type="ECO:0000256" key="1">
    <source>
        <dbReference type="ARBA" id="ARBA00004651"/>
    </source>
</evidence>
<evidence type="ECO:0000256" key="3">
    <source>
        <dbReference type="ARBA" id="ARBA00022692"/>
    </source>
</evidence>
<protein>
    <recommendedName>
        <fullName evidence="7">Copper resistance protein D domain-containing protein</fullName>
    </recommendedName>
</protein>
<keyword evidence="9" id="KW-1185">Reference proteome</keyword>
<evidence type="ECO:0000313" key="9">
    <source>
        <dbReference type="Proteomes" id="UP000321181"/>
    </source>
</evidence>
<evidence type="ECO:0000256" key="6">
    <source>
        <dbReference type="SAM" id="Phobius"/>
    </source>
</evidence>
<dbReference type="PANTHER" id="PTHR34820">
    <property type="entry name" value="INNER MEMBRANE PROTEIN YEBZ"/>
    <property type="match status" value="1"/>
</dbReference>
<dbReference type="Pfam" id="PF05425">
    <property type="entry name" value="CopD"/>
    <property type="match status" value="1"/>
</dbReference>
<feature type="transmembrane region" description="Helical" evidence="6">
    <location>
        <begin position="184"/>
        <end position="203"/>
    </location>
</feature>
<dbReference type="GO" id="GO:0005886">
    <property type="term" value="C:plasma membrane"/>
    <property type="evidence" value="ECO:0007669"/>
    <property type="project" value="UniProtKB-SubCell"/>
</dbReference>
<reference evidence="8 9" key="1">
    <citation type="submission" date="2019-07" db="EMBL/GenBank/DDBJ databases">
        <title>Whole genome shotgun sequence of Cellulomonas aerilata NBRC 106308.</title>
        <authorList>
            <person name="Hosoyama A."/>
            <person name="Uohara A."/>
            <person name="Ohji S."/>
            <person name="Ichikawa N."/>
        </authorList>
    </citation>
    <scope>NUCLEOTIDE SEQUENCE [LARGE SCALE GENOMIC DNA]</scope>
    <source>
        <strain evidence="8 9">NBRC 106308</strain>
    </source>
</reference>
<dbReference type="RefSeq" id="WP_146906736.1">
    <property type="nucleotide sequence ID" value="NZ_BAAARM010000007.1"/>
</dbReference>
<evidence type="ECO:0000259" key="7">
    <source>
        <dbReference type="Pfam" id="PF05425"/>
    </source>
</evidence>
<evidence type="ECO:0000313" key="8">
    <source>
        <dbReference type="EMBL" id="GEO35676.1"/>
    </source>
</evidence>
<dbReference type="OrthoDB" id="3526112at2"/>
<feature type="transmembrane region" description="Helical" evidence="6">
    <location>
        <begin position="156"/>
        <end position="172"/>
    </location>
</feature>
<organism evidence="8 9">
    <name type="scientific">Cellulomonas aerilata</name>
    <dbReference type="NCBI Taxonomy" id="515326"/>
    <lineage>
        <taxon>Bacteria</taxon>
        <taxon>Bacillati</taxon>
        <taxon>Actinomycetota</taxon>
        <taxon>Actinomycetes</taxon>
        <taxon>Micrococcales</taxon>
        <taxon>Cellulomonadaceae</taxon>
        <taxon>Cellulomonas</taxon>
    </lineage>
</organism>
<dbReference type="AlphaFoldDB" id="A0A512DGX2"/>
<dbReference type="PANTHER" id="PTHR34820:SF4">
    <property type="entry name" value="INNER MEMBRANE PROTEIN YEBZ"/>
    <property type="match status" value="1"/>
</dbReference>
<sequence>MDQLIVGRPVAGAAPAAVRRAGRRRVVGYVVPAGALLVGAVLVAAALLGGAAAPEALSDPGPLTRWGLLALRLACDLSAIGTIGVLLVAVLLLASTSGAMRADGARLLRAATWWSAVWCATAVLAALLTLSTVAGIPLASVVASGLLPLALDLEPTRALLATAWLALLVGAGSRGSPTPARGALLLLGAGWALVLPVLTGHAGHGGSGALAATGGAVHVGAAAVWVGGLGALVVHLRGTAATLNAVLRRYSAVALGCFALVAVSGALTGVGTVDRVDQLWSTPYGQLLLAKVVALVGLGAMGHRHRVRTIAAAAQGRPRAFVALATGELVVMACGMALAVALSHTAPPVGSSGHAAGPGAADVVTAASGR</sequence>
<comment type="subcellular location">
    <subcellularLocation>
        <location evidence="1">Cell membrane</location>
        <topology evidence="1">Multi-pass membrane protein</topology>
    </subcellularLocation>
</comment>
<feature type="transmembrane region" description="Helical" evidence="6">
    <location>
        <begin position="215"/>
        <end position="238"/>
    </location>
</feature>
<feature type="transmembrane region" description="Helical" evidence="6">
    <location>
        <begin position="69"/>
        <end position="93"/>
    </location>
</feature>
<feature type="domain" description="Copper resistance protein D" evidence="7">
    <location>
        <begin position="245"/>
        <end position="342"/>
    </location>
</feature>
<feature type="transmembrane region" description="Helical" evidence="6">
    <location>
        <begin position="26"/>
        <end position="49"/>
    </location>
</feature>
<keyword evidence="4 6" id="KW-1133">Transmembrane helix</keyword>
<comment type="caution">
    <text evidence="8">The sequence shown here is derived from an EMBL/GenBank/DDBJ whole genome shotgun (WGS) entry which is preliminary data.</text>
</comment>
<feature type="transmembrane region" description="Helical" evidence="6">
    <location>
        <begin position="321"/>
        <end position="342"/>
    </location>
</feature>
<dbReference type="GO" id="GO:0006825">
    <property type="term" value="P:copper ion transport"/>
    <property type="evidence" value="ECO:0007669"/>
    <property type="project" value="InterPro"/>
</dbReference>
<dbReference type="Proteomes" id="UP000321181">
    <property type="component" value="Unassembled WGS sequence"/>
</dbReference>
<keyword evidence="5 6" id="KW-0472">Membrane</keyword>
<keyword evidence="3 6" id="KW-0812">Transmembrane</keyword>
<evidence type="ECO:0000256" key="4">
    <source>
        <dbReference type="ARBA" id="ARBA00022989"/>
    </source>
</evidence>
<proteinExistence type="predicted"/>
<feature type="transmembrane region" description="Helical" evidence="6">
    <location>
        <begin position="250"/>
        <end position="271"/>
    </location>
</feature>
<dbReference type="InterPro" id="IPR008457">
    <property type="entry name" value="Cu-R_CopD_dom"/>
</dbReference>
<feature type="transmembrane region" description="Helical" evidence="6">
    <location>
        <begin position="283"/>
        <end position="301"/>
    </location>
</feature>
<accession>A0A512DGX2</accession>